<evidence type="ECO:0000259" key="2">
    <source>
        <dbReference type="Pfam" id="PF13546"/>
    </source>
</evidence>
<organism evidence="3 4">
    <name type="scientific">Microvirga arabica</name>
    <dbReference type="NCBI Taxonomy" id="1128671"/>
    <lineage>
        <taxon>Bacteria</taxon>
        <taxon>Pseudomonadati</taxon>
        <taxon>Pseudomonadota</taxon>
        <taxon>Alphaproteobacteria</taxon>
        <taxon>Hyphomicrobiales</taxon>
        <taxon>Methylobacteriaceae</taxon>
        <taxon>Microvirga</taxon>
    </lineage>
</organism>
<dbReference type="Proteomes" id="UP001593940">
    <property type="component" value="Unassembled WGS sequence"/>
</dbReference>
<dbReference type="SUPFAM" id="SSF53098">
    <property type="entry name" value="Ribonuclease H-like"/>
    <property type="match status" value="1"/>
</dbReference>
<feature type="region of interest" description="Disordered" evidence="1">
    <location>
        <begin position="235"/>
        <end position="254"/>
    </location>
</feature>
<proteinExistence type="predicted"/>
<feature type="domain" description="Transposase IS701-like DDE" evidence="2">
    <location>
        <begin position="16"/>
        <end position="245"/>
    </location>
</feature>
<comment type="caution">
    <text evidence="3">The sequence shown here is derived from an EMBL/GenBank/DDBJ whole genome shotgun (WGS) entry which is preliminary data.</text>
</comment>
<keyword evidence="4" id="KW-1185">Reference proteome</keyword>
<evidence type="ECO:0000313" key="3">
    <source>
        <dbReference type="EMBL" id="MFC1460797.1"/>
    </source>
</evidence>
<evidence type="ECO:0000256" key="1">
    <source>
        <dbReference type="SAM" id="MobiDB-lite"/>
    </source>
</evidence>
<dbReference type="InterPro" id="IPR012337">
    <property type="entry name" value="RNaseH-like_sf"/>
</dbReference>
<evidence type="ECO:0000313" key="4">
    <source>
        <dbReference type="Proteomes" id="UP001593940"/>
    </source>
</evidence>
<sequence>MIAPAPAPVLLQWFAPFASAFTAPTLRGVLVLIAGAILAPGRRTVTSALSILGLREIATFTTFHRVLNRNRWSPRDLAQRLLHQLVGTFVPAGPVVMAIDETIERRWGARIRARGIYRDPVRSSQGHFVKASGLRWISLMLLAPIPWAGRVWALPFLTVLAPSERSAHERERRHKLLTDWARQMLLQVARWLPDRQVIVVADMSYAAIELLEAVRRHLTVITRLRLDARLFDPPRHASPGRRAGRGSQALVSPP</sequence>
<dbReference type="RefSeq" id="WP_377031925.1">
    <property type="nucleotide sequence ID" value="NZ_JBHOMY010000126.1"/>
</dbReference>
<reference evidence="3 4" key="1">
    <citation type="submission" date="2024-09" db="EMBL/GenBank/DDBJ databases">
        <title>Nodulacao em especies de Leguminosae Basais da Amazonia e Caracterizacao dos Rizobios e Bacterias Associadas aos Nodulos.</title>
        <authorList>
            <person name="Jambeiro I.C.A."/>
            <person name="Lopes I.S."/>
            <person name="Aguiar E.R.G.R."/>
            <person name="Santos A.F.J."/>
            <person name="Dos Santos J.M.F."/>
            <person name="Gross E."/>
        </authorList>
    </citation>
    <scope>NUCLEOTIDE SEQUENCE [LARGE SCALE GENOMIC DNA]</scope>
    <source>
        <strain evidence="3 4">BRUESC1165</strain>
    </source>
</reference>
<dbReference type="InterPro" id="IPR038721">
    <property type="entry name" value="IS701-like_DDE_dom"/>
</dbReference>
<dbReference type="Pfam" id="PF13546">
    <property type="entry name" value="DDE_5"/>
    <property type="match status" value="1"/>
</dbReference>
<dbReference type="EMBL" id="JBHOMY010000126">
    <property type="protein sequence ID" value="MFC1460797.1"/>
    <property type="molecule type" value="Genomic_DNA"/>
</dbReference>
<protein>
    <submittedName>
        <fullName evidence="3">Transposase</fullName>
    </submittedName>
</protein>
<gene>
    <name evidence="3" type="ORF">ACETIH_29580</name>
</gene>
<name>A0ABV6YHP1_9HYPH</name>
<accession>A0ABV6YHP1</accession>